<evidence type="ECO:0000313" key="2">
    <source>
        <dbReference type="EMBL" id="VDP04156.1"/>
    </source>
</evidence>
<feature type="region of interest" description="Disordered" evidence="1">
    <location>
        <begin position="279"/>
        <end position="299"/>
    </location>
</feature>
<evidence type="ECO:0000313" key="4">
    <source>
        <dbReference type="WBParaSite" id="HPBE_0001585401-mRNA-1"/>
    </source>
</evidence>
<gene>
    <name evidence="2" type="ORF">HPBE_LOCUS15854</name>
</gene>
<feature type="compositionally biased region" description="Basic and acidic residues" evidence="1">
    <location>
        <begin position="279"/>
        <end position="292"/>
    </location>
</feature>
<name>A0A3P8EAD0_HELPZ</name>
<dbReference type="AlphaFoldDB" id="A0A3P8EAD0"/>
<dbReference type="Proteomes" id="UP000050761">
    <property type="component" value="Unassembled WGS sequence"/>
</dbReference>
<proteinExistence type="predicted"/>
<evidence type="ECO:0000313" key="3">
    <source>
        <dbReference type="Proteomes" id="UP000050761"/>
    </source>
</evidence>
<dbReference type="WBParaSite" id="HPBE_0001585401-mRNA-1">
    <property type="protein sequence ID" value="HPBE_0001585401-mRNA-1"/>
    <property type="gene ID" value="HPBE_0001585401"/>
</dbReference>
<accession>A0A3P8EAD0</accession>
<dbReference type="OrthoDB" id="5810714at2759"/>
<organism evidence="2">
    <name type="scientific">Heligmosomoides polygyrus</name>
    <name type="common">Parasitic roundworm</name>
    <dbReference type="NCBI Taxonomy" id="6339"/>
    <lineage>
        <taxon>Eukaryota</taxon>
        <taxon>Metazoa</taxon>
        <taxon>Ecdysozoa</taxon>
        <taxon>Nematoda</taxon>
        <taxon>Chromadorea</taxon>
        <taxon>Rhabditida</taxon>
        <taxon>Rhabditina</taxon>
        <taxon>Rhabditomorpha</taxon>
        <taxon>Strongyloidea</taxon>
        <taxon>Heligmosomidae</taxon>
        <taxon>Heligmosomoides</taxon>
    </lineage>
</organism>
<evidence type="ECO:0000256" key="1">
    <source>
        <dbReference type="SAM" id="MobiDB-lite"/>
    </source>
</evidence>
<protein>
    <submittedName>
        <fullName evidence="4">TPX2_importin domain-containing protein</fullName>
    </submittedName>
</protein>
<dbReference type="EMBL" id="UZAH01029086">
    <property type="protein sequence ID" value="VDP04156.1"/>
    <property type="molecule type" value="Genomic_DNA"/>
</dbReference>
<keyword evidence="3" id="KW-1185">Reference proteome</keyword>
<sequence>MEFVPQILPNETLPSLHKETALHRLLMLATAKAAVSPKNDSGVEMGWIVHPQELFVHRHLEVRRRSIDGQGNAQLIGLEFLTDDEPEDRFQEEHDVCSDCIEKENALSHSHIAEASAGFQEKAKTPLTAKDKRTPVLSKTCSYSIIKGSSTTPKELASEVFARQHARLFAQMETIGDRQERVARRHEENMQSVPNAVKRLATPKFFRNPARNPLSETTSGTCSKKHGLAFDVTKAKTTVTETSFNFGKVDDFSAKAKQVEYYKGSSGTVVTSFSLKPSKVRDQRDVKSRTKQDSQQNAKKRLISVTVPIERPSINLLATPKGMIPNRARTKVSYTPHRGAVTFVDTTKLSDREFELAVANGLIKARSGRSSTQMETSRRTRRDDILDVQRKLKIVQ</sequence>
<reference evidence="4" key="2">
    <citation type="submission" date="2019-09" db="UniProtKB">
        <authorList>
            <consortium name="WormBaseParasite"/>
        </authorList>
    </citation>
    <scope>IDENTIFICATION</scope>
</reference>
<reference evidence="2 3" key="1">
    <citation type="submission" date="2018-11" db="EMBL/GenBank/DDBJ databases">
        <authorList>
            <consortium name="Pathogen Informatics"/>
        </authorList>
    </citation>
    <scope>NUCLEOTIDE SEQUENCE [LARGE SCALE GENOMIC DNA]</scope>
</reference>